<dbReference type="Proteomes" id="UP000467148">
    <property type="component" value="Chromosome"/>
</dbReference>
<feature type="region of interest" description="Disordered" evidence="1">
    <location>
        <begin position="122"/>
        <end position="144"/>
    </location>
</feature>
<keyword evidence="3" id="KW-1185">Reference proteome</keyword>
<evidence type="ECO:0000313" key="2">
    <source>
        <dbReference type="EMBL" id="BBY67315.1"/>
    </source>
</evidence>
<dbReference type="KEGG" id="mhev:MHEL_55580"/>
<proteinExistence type="predicted"/>
<evidence type="ECO:0008006" key="4">
    <source>
        <dbReference type="Google" id="ProtNLM"/>
    </source>
</evidence>
<organism evidence="2 3">
    <name type="scientific">Mycolicibacterium helvum</name>
    <dbReference type="NCBI Taxonomy" id="1534349"/>
    <lineage>
        <taxon>Bacteria</taxon>
        <taxon>Bacillati</taxon>
        <taxon>Actinomycetota</taxon>
        <taxon>Actinomycetes</taxon>
        <taxon>Mycobacteriales</taxon>
        <taxon>Mycobacteriaceae</taxon>
        <taxon>Mycolicibacterium</taxon>
    </lineage>
</organism>
<sequence length="144" mass="16612">MIVPGRPLDAKSSELQAEINRVAAQLGIRPMTVGLLTNDGLNVYVDDAGLYHFTFYERGQLGFDRAGSLDDALYWYFEDRVADDAAAWSDRKQRFQYEYDELSRFNPEWAKRRVRELAANFRRRRPDEPNPEGISLLPDIGEPL</sequence>
<evidence type="ECO:0000256" key="1">
    <source>
        <dbReference type="SAM" id="MobiDB-lite"/>
    </source>
</evidence>
<name>A0A7I7TG18_9MYCO</name>
<reference evidence="2 3" key="1">
    <citation type="journal article" date="2019" name="Emerg. Microbes Infect.">
        <title>Comprehensive subspecies identification of 175 nontuberculous mycobacteria species based on 7547 genomic profiles.</title>
        <authorList>
            <person name="Matsumoto Y."/>
            <person name="Kinjo T."/>
            <person name="Motooka D."/>
            <person name="Nabeya D."/>
            <person name="Jung N."/>
            <person name="Uechi K."/>
            <person name="Horii T."/>
            <person name="Iida T."/>
            <person name="Fujita J."/>
            <person name="Nakamura S."/>
        </authorList>
    </citation>
    <scope>NUCLEOTIDE SEQUENCE [LARGE SCALE GENOMIC DNA]</scope>
    <source>
        <strain evidence="2 3">JCM 30396</strain>
    </source>
</reference>
<protein>
    <recommendedName>
        <fullName evidence="4">Immunity protein 63 domain-containing protein</fullName>
    </recommendedName>
</protein>
<dbReference type="AlphaFoldDB" id="A0A7I7TG18"/>
<accession>A0A7I7TG18</accession>
<dbReference type="EMBL" id="AP022596">
    <property type="protein sequence ID" value="BBY67315.1"/>
    <property type="molecule type" value="Genomic_DNA"/>
</dbReference>
<gene>
    <name evidence="2" type="ORF">MHEL_55580</name>
</gene>
<evidence type="ECO:0000313" key="3">
    <source>
        <dbReference type="Proteomes" id="UP000467148"/>
    </source>
</evidence>